<feature type="transmembrane region" description="Helical" evidence="6">
    <location>
        <begin position="166"/>
        <end position="187"/>
    </location>
</feature>
<dbReference type="InterPro" id="IPR036938">
    <property type="entry name" value="PAP2/HPO_sf"/>
</dbReference>
<dbReference type="Pfam" id="PF01569">
    <property type="entry name" value="PAP2"/>
    <property type="match status" value="1"/>
</dbReference>
<dbReference type="EMBL" id="KQ971348">
    <property type="protein sequence ID" value="EFA05622.1"/>
    <property type="molecule type" value="Genomic_DNA"/>
</dbReference>
<feature type="transmembrane region" description="Helical" evidence="6">
    <location>
        <begin position="94"/>
        <end position="119"/>
    </location>
</feature>
<feature type="transmembrane region" description="Helical" evidence="6">
    <location>
        <begin position="12"/>
        <end position="29"/>
    </location>
</feature>
<name>D2A465_TRICA</name>
<dbReference type="PANTHER" id="PTHR10165:SF197">
    <property type="entry name" value="FI04477P-RELATED"/>
    <property type="match status" value="1"/>
</dbReference>
<dbReference type="Gene3D" id="1.20.144.10">
    <property type="entry name" value="Phosphatidic acid phosphatase type 2/haloperoxidase"/>
    <property type="match status" value="1"/>
</dbReference>
<dbReference type="SMART" id="SM00014">
    <property type="entry name" value="acidPPc"/>
    <property type="match status" value="1"/>
</dbReference>
<evidence type="ECO:0000313" key="9">
    <source>
        <dbReference type="Proteomes" id="UP000007266"/>
    </source>
</evidence>
<dbReference type="eggNOG" id="KOG3030">
    <property type="taxonomic scope" value="Eukaryota"/>
</dbReference>
<dbReference type="GO" id="GO:0006644">
    <property type="term" value="P:phospholipid metabolic process"/>
    <property type="evidence" value="ECO:0000318"/>
    <property type="project" value="GO_Central"/>
</dbReference>
<dbReference type="GO" id="GO:0046839">
    <property type="term" value="P:phospholipid dephosphorylation"/>
    <property type="evidence" value="ECO:0000318"/>
    <property type="project" value="GO_Central"/>
</dbReference>
<evidence type="ECO:0000313" key="8">
    <source>
        <dbReference type="EMBL" id="EFA05622.1"/>
    </source>
</evidence>
<feature type="domain" description="Phosphatidic acid phosphatase type 2/haloperoxidase" evidence="7">
    <location>
        <begin position="102"/>
        <end position="242"/>
    </location>
</feature>
<feature type="transmembrane region" description="Helical" evidence="6">
    <location>
        <begin position="224"/>
        <end position="246"/>
    </location>
</feature>
<protein>
    <submittedName>
        <fullName evidence="8">Phosphatidate phosphatase-like Protein</fullName>
    </submittedName>
</protein>
<dbReference type="AlphaFoldDB" id="D2A465"/>
<keyword evidence="5 6" id="KW-0472">Membrane</keyword>
<organism evidence="8 9">
    <name type="scientific">Tribolium castaneum</name>
    <name type="common">Red flour beetle</name>
    <dbReference type="NCBI Taxonomy" id="7070"/>
    <lineage>
        <taxon>Eukaryota</taxon>
        <taxon>Metazoa</taxon>
        <taxon>Ecdysozoa</taxon>
        <taxon>Arthropoda</taxon>
        <taxon>Hexapoda</taxon>
        <taxon>Insecta</taxon>
        <taxon>Pterygota</taxon>
        <taxon>Neoptera</taxon>
        <taxon>Endopterygota</taxon>
        <taxon>Coleoptera</taxon>
        <taxon>Polyphaga</taxon>
        <taxon>Cucujiformia</taxon>
        <taxon>Tenebrionidae</taxon>
        <taxon>Tenebrionidae incertae sedis</taxon>
        <taxon>Tribolium</taxon>
    </lineage>
</organism>
<proteinExistence type="inferred from homology"/>
<feature type="transmembrane region" description="Helical" evidence="6">
    <location>
        <begin position="61"/>
        <end position="82"/>
    </location>
</feature>
<keyword evidence="9" id="KW-1185">Reference proteome</keyword>
<comment type="subcellular location">
    <subcellularLocation>
        <location evidence="1">Membrane</location>
        <topology evidence="1">Multi-pass membrane protein</topology>
    </subcellularLocation>
</comment>
<dbReference type="InParanoid" id="D2A465"/>
<keyword evidence="4 6" id="KW-1133">Transmembrane helix</keyword>
<dbReference type="InterPro" id="IPR043216">
    <property type="entry name" value="PAP-like"/>
</dbReference>
<dbReference type="PANTHER" id="PTHR10165">
    <property type="entry name" value="LIPID PHOSPHATE PHOSPHATASE"/>
    <property type="match status" value="1"/>
</dbReference>
<evidence type="ECO:0000256" key="6">
    <source>
        <dbReference type="SAM" id="Phobius"/>
    </source>
</evidence>
<reference evidence="8 9" key="1">
    <citation type="journal article" date="2008" name="Nature">
        <title>The genome of the model beetle and pest Tribolium castaneum.</title>
        <authorList>
            <consortium name="Tribolium Genome Sequencing Consortium"/>
            <person name="Richards S."/>
            <person name="Gibbs R.A."/>
            <person name="Weinstock G.M."/>
            <person name="Brown S.J."/>
            <person name="Denell R."/>
            <person name="Beeman R.W."/>
            <person name="Gibbs R."/>
            <person name="Beeman R.W."/>
            <person name="Brown S.J."/>
            <person name="Bucher G."/>
            <person name="Friedrich M."/>
            <person name="Grimmelikhuijzen C.J."/>
            <person name="Klingler M."/>
            <person name="Lorenzen M."/>
            <person name="Richards S."/>
            <person name="Roth S."/>
            <person name="Schroder R."/>
            <person name="Tautz D."/>
            <person name="Zdobnov E.M."/>
            <person name="Muzny D."/>
            <person name="Gibbs R.A."/>
            <person name="Weinstock G.M."/>
            <person name="Attaway T."/>
            <person name="Bell S."/>
            <person name="Buhay C.J."/>
            <person name="Chandrabose M.N."/>
            <person name="Chavez D."/>
            <person name="Clerk-Blankenburg K.P."/>
            <person name="Cree A."/>
            <person name="Dao M."/>
            <person name="Davis C."/>
            <person name="Chacko J."/>
            <person name="Dinh H."/>
            <person name="Dugan-Rocha S."/>
            <person name="Fowler G."/>
            <person name="Garner T.T."/>
            <person name="Garnes J."/>
            <person name="Gnirke A."/>
            <person name="Hawes A."/>
            <person name="Hernandez J."/>
            <person name="Hines S."/>
            <person name="Holder M."/>
            <person name="Hume J."/>
            <person name="Jhangiani S.N."/>
            <person name="Joshi V."/>
            <person name="Khan Z.M."/>
            <person name="Jackson L."/>
            <person name="Kovar C."/>
            <person name="Kowis A."/>
            <person name="Lee S."/>
            <person name="Lewis L.R."/>
            <person name="Margolis J."/>
            <person name="Morgan M."/>
            <person name="Nazareth L.V."/>
            <person name="Nguyen N."/>
            <person name="Okwuonu G."/>
            <person name="Parker D."/>
            <person name="Richards S."/>
            <person name="Ruiz S.J."/>
            <person name="Santibanez J."/>
            <person name="Savard J."/>
            <person name="Scherer S.E."/>
            <person name="Schneider B."/>
            <person name="Sodergren E."/>
            <person name="Tautz D."/>
            <person name="Vattahil S."/>
            <person name="Villasana D."/>
            <person name="White C.S."/>
            <person name="Wright R."/>
            <person name="Park Y."/>
            <person name="Beeman R.W."/>
            <person name="Lord J."/>
            <person name="Oppert B."/>
            <person name="Lorenzen M."/>
            <person name="Brown S."/>
            <person name="Wang L."/>
            <person name="Savard J."/>
            <person name="Tautz D."/>
            <person name="Richards S."/>
            <person name="Weinstock G."/>
            <person name="Gibbs R.A."/>
            <person name="Liu Y."/>
            <person name="Worley K."/>
            <person name="Weinstock G."/>
            <person name="Elsik C.G."/>
            <person name="Reese J.T."/>
            <person name="Elhaik E."/>
            <person name="Landan G."/>
            <person name="Graur D."/>
            <person name="Arensburger P."/>
            <person name="Atkinson P."/>
            <person name="Beeman R.W."/>
            <person name="Beidler J."/>
            <person name="Brown S.J."/>
            <person name="Demuth J.P."/>
            <person name="Drury D.W."/>
            <person name="Du Y.Z."/>
            <person name="Fujiwara H."/>
            <person name="Lorenzen M."/>
            <person name="Maselli V."/>
            <person name="Osanai M."/>
            <person name="Park Y."/>
            <person name="Robertson H.M."/>
            <person name="Tu Z."/>
            <person name="Wang J.J."/>
            <person name="Wang S."/>
            <person name="Richards S."/>
            <person name="Song H."/>
            <person name="Zhang L."/>
            <person name="Sodergren E."/>
            <person name="Werner D."/>
            <person name="Stanke M."/>
            <person name="Morgenstern B."/>
            <person name="Solovyev V."/>
            <person name="Kosarev P."/>
            <person name="Brown G."/>
            <person name="Chen H.C."/>
            <person name="Ermolaeva O."/>
            <person name="Hlavina W."/>
            <person name="Kapustin Y."/>
            <person name="Kiryutin B."/>
            <person name="Kitts P."/>
            <person name="Maglott D."/>
            <person name="Pruitt K."/>
            <person name="Sapojnikov V."/>
            <person name="Souvorov A."/>
            <person name="Mackey A.J."/>
            <person name="Waterhouse R.M."/>
            <person name="Wyder S."/>
            <person name="Zdobnov E.M."/>
            <person name="Zdobnov E.M."/>
            <person name="Wyder S."/>
            <person name="Kriventseva E.V."/>
            <person name="Kadowaki T."/>
            <person name="Bork P."/>
            <person name="Aranda M."/>
            <person name="Bao R."/>
            <person name="Beermann A."/>
            <person name="Berns N."/>
            <person name="Bolognesi R."/>
            <person name="Bonneton F."/>
            <person name="Bopp D."/>
            <person name="Brown S.J."/>
            <person name="Bucher G."/>
            <person name="Butts T."/>
            <person name="Chaumot A."/>
            <person name="Denell R.E."/>
            <person name="Ferrier D.E."/>
            <person name="Friedrich M."/>
            <person name="Gordon C.M."/>
            <person name="Jindra M."/>
            <person name="Klingler M."/>
            <person name="Lan Q."/>
            <person name="Lattorff H.M."/>
            <person name="Laudet V."/>
            <person name="von Levetsow C."/>
            <person name="Liu Z."/>
            <person name="Lutz R."/>
            <person name="Lynch J.A."/>
            <person name="da Fonseca R.N."/>
            <person name="Posnien N."/>
            <person name="Reuter R."/>
            <person name="Roth S."/>
            <person name="Savard J."/>
            <person name="Schinko J.B."/>
            <person name="Schmitt C."/>
            <person name="Schoppmeier M."/>
            <person name="Schroder R."/>
            <person name="Shippy T.D."/>
            <person name="Simonnet F."/>
            <person name="Marques-Souza H."/>
            <person name="Tautz D."/>
            <person name="Tomoyasu Y."/>
            <person name="Trauner J."/>
            <person name="Van der Zee M."/>
            <person name="Vervoort M."/>
            <person name="Wittkopp N."/>
            <person name="Wimmer E.A."/>
            <person name="Yang X."/>
            <person name="Jones A.K."/>
            <person name="Sattelle D.B."/>
            <person name="Ebert P.R."/>
            <person name="Nelson D."/>
            <person name="Scott J.G."/>
            <person name="Beeman R.W."/>
            <person name="Muthukrishnan S."/>
            <person name="Kramer K.J."/>
            <person name="Arakane Y."/>
            <person name="Beeman R.W."/>
            <person name="Zhu Q."/>
            <person name="Hogenkamp D."/>
            <person name="Dixit R."/>
            <person name="Oppert B."/>
            <person name="Jiang H."/>
            <person name="Zou Z."/>
            <person name="Marshall J."/>
            <person name="Elpidina E."/>
            <person name="Vinokurov K."/>
            <person name="Oppert C."/>
            <person name="Zou Z."/>
            <person name="Evans J."/>
            <person name="Lu Z."/>
            <person name="Zhao P."/>
            <person name="Sumathipala N."/>
            <person name="Altincicek B."/>
            <person name="Vilcinskas A."/>
            <person name="Williams M."/>
            <person name="Hultmark D."/>
            <person name="Hetru C."/>
            <person name="Jiang H."/>
            <person name="Grimmelikhuijzen C.J."/>
            <person name="Hauser F."/>
            <person name="Cazzamali G."/>
            <person name="Williamson M."/>
            <person name="Park Y."/>
            <person name="Li B."/>
            <person name="Tanaka Y."/>
            <person name="Predel R."/>
            <person name="Neupert S."/>
            <person name="Schachtner J."/>
            <person name="Verleyen P."/>
            <person name="Raible F."/>
            <person name="Bork P."/>
            <person name="Friedrich M."/>
            <person name="Walden K.K."/>
            <person name="Robertson H.M."/>
            <person name="Angeli S."/>
            <person name="Foret S."/>
            <person name="Bucher G."/>
            <person name="Schuetz S."/>
            <person name="Maleszka R."/>
            <person name="Wimmer E.A."/>
            <person name="Beeman R.W."/>
            <person name="Lorenzen M."/>
            <person name="Tomoyasu Y."/>
            <person name="Miller S.C."/>
            <person name="Grossmann D."/>
            <person name="Bucher G."/>
        </authorList>
    </citation>
    <scope>NUCLEOTIDE SEQUENCE [LARGE SCALE GENOMIC DNA]</scope>
    <source>
        <strain evidence="8 9">Georgia GA2</strain>
    </source>
</reference>
<evidence type="ECO:0000256" key="4">
    <source>
        <dbReference type="ARBA" id="ARBA00022989"/>
    </source>
</evidence>
<feature type="transmembrane region" description="Helical" evidence="6">
    <location>
        <begin position="199"/>
        <end position="218"/>
    </location>
</feature>
<dbReference type="GO" id="GO:0008195">
    <property type="term" value="F:phosphatidate phosphatase activity"/>
    <property type="evidence" value="ECO:0000318"/>
    <property type="project" value="GO_Central"/>
</dbReference>
<dbReference type="Proteomes" id="UP000007266">
    <property type="component" value="Linkage group 6"/>
</dbReference>
<dbReference type="OMA" id="CTRIFEY"/>
<dbReference type="OrthoDB" id="8907274at2759"/>
<keyword evidence="3 6" id="KW-0812">Transmembrane</keyword>
<evidence type="ECO:0000259" key="7">
    <source>
        <dbReference type="SMART" id="SM00014"/>
    </source>
</evidence>
<dbReference type="PhylomeDB" id="D2A465"/>
<evidence type="ECO:0000256" key="5">
    <source>
        <dbReference type="ARBA" id="ARBA00023136"/>
    </source>
</evidence>
<accession>D2A465</accession>
<evidence type="ECO:0000256" key="2">
    <source>
        <dbReference type="ARBA" id="ARBA00008816"/>
    </source>
</evidence>
<sequence length="258" mass="29479">MDSPPTLSLTQICTDSLILAIVGFPILLIRKSGKIHERGFFCNDVTITHPIPEVSTINNKYFHLVGNLLTIFIIISVELSIIKRQEKVKLWRLWCYNIYQILTCFTLGLLATILITTIFKGSIGRLRPYFFNSCLPNVNCSLPQNHHVYHTIFTCTNKNYKKNSRLSFPSGHSSYAMFCGLFLAIYLHKRAKKFKLGTSLLQIALFGLVFYIGCTRIFEYHHHWSDVIAGFLVGLICAIFVSLNLYKTLDLETSLQDT</sequence>
<dbReference type="SUPFAM" id="SSF48317">
    <property type="entry name" value="Acid phosphatase/Vanadium-dependent haloperoxidase"/>
    <property type="match status" value="1"/>
</dbReference>
<dbReference type="GO" id="GO:0007165">
    <property type="term" value="P:signal transduction"/>
    <property type="evidence" value="ECO:0000318"/>
    <property type="project" value="GO_Central"/>
</dbReference>
<dbReference type="GO" id="GO:0005886">
    <property type="term" value="C:plasma membrane"/>
    <property type="evidence" value="ECO:0000318"/>
    <property type="project" value="GO_Central"/>
</dbReference>
<gene>
    <name evidence="8" type="primary">AUGUSTUS-3.0.2_15830</name>
    <name evidence="8" type="ORF">TcasGA2_TC015830</name>
</gene>
<dbReference type="HOGENOM" id="CLU_021458_3_2_1"/>
<comment type="similarity">
    <text evidence="2">Belongs to the PA-phosphatase related phosphoesterase family.</text>
</comment>
<reference evidence="8 9" key="2">
    <citation type="journal article" date="2010" name="Nucleic Acids Res.">
        <title>BeetleBase in 2010: revisions to provide comprehensive genomic information for Tribolium castaneum.</title>
        <authorList>
            <person name="Kim H.S."/>
            <person name="Murphy T."/>
            <person name="Xia J."/>
            <person name="Caragea D."/>
            <person name="Park Y."/>
            <person name="Beeman R.W."/>
            <person name="Lorenzen M.D."/>
            <person name="Butcher S."/>
            <person name="Manak J.R."/>
            <person name="Brown S.J."/>
        </authorList>
    </citation>
    <scope>GENOME REANNOTATION</scope>
    <source>
        <strain evidence="8 9">Georgia GA2</strain>
    </source>
</reference>
<evidence type="ECO:0000256" key="3">
    <source>
        <dbReference type="ARBA" id="ARBA00022692"/>
    </source>
</evidence>
<dbReference type="STRING" id="7070.D2A465"/>
<evidence type="ECO:0000256" key="1">
    <source>
        <dbReference type="ARBA" id="ARBA00004141"/>
    </source>
</evidence>
<dbReference type="InterPro" id="IPR000326">
    <property type="entry name" value="PAP2/HPO"/>
</dbReference>
<dbReference type="KEGG" id="tca:103313471"/>